<protein>
    <recommendedName>
        <fullName evidence="3">nucleoside-diphosphate kinase</fullName>
        <ecNumber evidence="3">2.7.4.6</ecNumber>
    </recommendedName>
</protein>
<evidence type="ECO:0000259" key="8">
    <source>
        <dbReference type="SMART" id="SM00562"/>
    </source>
</evidence>
<evidence type="ECO:0000256" key="2">
    <source>
        <dbReference type="ARBA" id="ARBA00008142"/>
    </source>
</evidence>
<dbReference type="Gene3D" id="3.30.70.141">
    <property type="entry name" value="Nucleoside diphosphate kinase-like domain"/>
    <property type="match status" value="1"/>
</dbReference>
<feature type="domain" description="Nucleoside diphosphate kinase-like" evidence="8">
    <location>
        <begin position="3"/>
        <end position="158"/>
    </location>
</feature>
<dbReference type="STRING" id="1514105.AOC36_11310"/>
<dbReference type="AlphaFoldDB" id="A0A0X8H1V7"/>
<dbReference type="PANTHER" id="PTHR11349">
    <property type="entry name" value="NUCLEOSIDE DIPHOSPHATE KINASE"/>
    <property type="match status" value="1"/>
</dbReference>
<dbReference type="Pfam" id="PF00334">
    <property type="entry name" value="NDK"/>
    <property type="match status" value="1"/>
</dbReference>
<evidence type="ECO:0000313" key="10">
    <source>
        <dbReference type="Proteomes" id="UP000063781"/>
    </source>
</evidence>
<evidence type="ECO:0000313" key="9">
    <source>
        <dbReference type="EMBL" id="AMC94538.1"/>
    </source>
</evidence>
<evidence type="ECO:0000256" key="7">
    <source>
        <dbReference type="PROSITE-ProRule" id="PRU00706"/>
    </source>
</evidence>
<dbReference type="KEGG" id="erl:AOC36_11310"/>
<reference evidence="9 10" key="1">
    <citation type="submission" date="2015-10" db="EMBL/GenBank/DDBJ databases">
        <title>Erysipelothrix larvae sp. LV19 isolated from the larval gut of the rhinoceros beetle, Trypoxylus dichotomus.</title>
        <authorList>
            <person name="Lim S."/>
            <person name="Kim B.-C."/>
        </authorList>
    </citation>
    <scope>NUCLEOTIDE SEQUENCE [LARGE SCALE GENOMIC DNA]</scope>
    <source>
        <strain evidence="9 10">LV19</strain>
    </source>
</reference>
<dbReference type="EC" id="2.7.4.6" evidence="3"/>
<evidence type="ECO:0000256" key="3">
    <source>
        <dbReference type="ARBA" id="ARBA00012966"/>
    </source>
</evidence>
<keyword evidence="4" id="KW-0808">Transferase</keyword>
<comment type="similarity">
    <text evidence="2 7">Belongs to the NDK family.</text>
</comment>
<organism evidence="9 10">
    <name type="scientific">Erysipelothrix larvae</name>
    <dbReference type="NCBI Taxonomy" id="1514105"/>
    <lineage>
        <taxon>Bacteria</taxon>
        <taxon>Bacillati</taxon>
        <taxon>Bacillota</taxon>
        <taxon>Erysipelotrichia</taxon>
        <taxon>Erysipelotrichales</taxon>
        <taxon>Erysipelotrichaceae</taxon>
        <taxon>Erysipelothrix</taxon>
    </lineage>
</organism>
<dbReference type="PROSITE" id="PS51374">
    <property type="entry name" value="NDPK_LIKE"/>
    <property type="match status" value="1"/>
</dbReference>
<dbReference type="OrthoDB" id="9801161at2"/>
<dbReference type="GO" id="GO:0004550">
    <property type="term" value="F:nucleoside diphosphate kinase activity"/>
    <property type="evidence" value="ECO:0007669"/>
    <property type="project" value="UniProtKB-EC"/>
</dbReference>
<keyword evidence="6" id="KW-0546">Nucleotide metabolism</keyword>
<dbReference type="GO" id="GO:0009117">
    <property type="term" value="P:nucleotide metabolic process"/>
    <property type="evidence" value="ECO:0007669"/>
    <property type="project" value="UniProtKB-KW"/>
</dbReference>
<dbReference type="InterPro" id="IPR034907">
    <property type="entry name" value="NDK-like_dom"/>
</dbReference>
<dbReference type="RefSeq" id="WP_067634390.1">
    <property type="nucleotide sequence ID" value="NZ_CP013213.1"/>
</dbReference>
<proteinExistence type="inferred from homology"/>
<name>A0A0X8H1V7_9FIRM</name>
<dbReference type="EMBL" id="CP013213">
    <property type="protein sequence ID" value="AMC94538.1"/>
    <property type="molecule type" value="Genomic_DNA"/>
</dbReference>
<dbReference type="SUPFAM" id="SSF54919">
    <property type="entry name" value="Nucleoside diphosphate kinase, NDK"/>
    <property type="match status" value="1"/>
</dbReference>
<gene>
    <name evidence="9" type="ORF">AOC36_11310</name>
</gene>
<evidence type="ECO:0000256" key="1">
    <source>
        <dbReference type="ARBA" id="ARBA00001946"/>
    </source>
</evidence>
<sequence length="160" mass="18233">MTKQTTFLMLKPDAFRSNHQEDILKRLKGAHLVIESSKTVNVDLDVMKTLIEHYGEVIDKMDPAFNFPGKLFNSFYYYGPHTIMPMCVSYSGDEDIIEYTRKLVGATSPANAAEGTIRGDLSDDDYDKAGAQNRLVNNLIHASDSFESKERELTLWREYL</sequence>
<evidence type="ECO:0000256" key="6">
    <source>
        <dbReference type="ARBA" id="ARBA00023080"/>
    </source>
</evidence>
<comment type="caution">
    <text evidence="7">Lacks conserved residue(s) required for the propagation of feature annotation.</text>
</comment>
<evidence type="ECO:0000256" key="4">
    <source>
        <dbReference type="ARBA" id="ARBA00022679"/>
    </source>
</evidence>
<evidence type="ECO:0000256" key="5">
    <source>
        <dbReference type="ARBA" id="ARBA00022777"/>
    </source>
</evidence>
<keyword evidence="5 9" id="KW-0418">Kinase</keyword>
<dbReference type="Proteomes" id="UP000063781">
    <property type="component" value="Chromosome"/>
</dbReference>
<accession>A0A0X8H1V7</accession>
<dbReference type="SMART" id="SM00562">
    <property type="entry name" value="NDK"/>
    <property type="match status" value="1"/>
</dbReference>
<dbReference type="InterPro" id="IPR036850">
    <property type="entry name" value="NDK-like_dom_sf"/>
</dbReference>
<keyword evidence="10" id="KW-1185">Reference proteome</keyword>
<comment type="cofactor">
    <cofactor evidence="1">
        <name>Mg(2+)</name>
        <dbReference type="ChEBI" id="CHEBI:18420"/>
    </cofactor>
</comment>